<proteinExistence type="predicted"/>
<reference evidence="1 2" key="1">
    <citation type="submission" date="2021-05" db="EMBL/GenBank/DDBJ databases">
        <title>Bacteria Genome sequencing.</title>
        <authorList>
            <person name="Takabe Y."/>
            <person name="Nakajima Y."/>
            <person name="Suzuki S."/>
            <person name="Shiozaki T."/>
        </authorList>
    </citation>
    <scope>NUCLEOTIDE SEQUENCE [LARGE SCALE GENOMIC DNA]</scope>
    <source>
        <strain evidence="1 2">AI_62</strain>
    </source>
</reference>
<dbReference type="InterPro" id="IPR027417">
    <property type="entry name" value="P-loop_NTPase"/>
</dbReference>
<protein>
    <recommendedName>
        <fullName evidence="3">Terminase-like family protein</fullName>
    </recommendedName>
</protein>
<evidence type="ECO:0000313" key="1">
    <source>
        <dbReference type="EMBL" id="GIT93757.1"/>
    </source>
</evidence>
<evidence type="ECO:0008006" key="3">
    <source>
        <dbReference type="Google" id="ProtNLM"/>
    </source>
</evidence>
<sequence length="523" mass="58524">MCMSLVCGVGEVCSDEVFWGLIFMSASVYEPDGAVLTEFFWSRGELDVIQGPIGSGTSSACCHRIWATAMEQWPDYDGVRRTRGVILRNSYRQLKKTTLKTWLDWFPENEWGDLVRSEPMTHHLVRPHPSGDGTVIDCEVIFLSVDGPETAEVEAASLELTWFWYNEGQFAEKEVTDEFLSRCGRYPSMKNGPGARWYGGIVDMNAPPEGHWVPYMRGDVALPEGMDEHERAEFEKPEGWNFFVQPPALIEARVEGKTVYRENPAAENQKHLRKTYLEQIRGKKRSWINARILNKTSLEHSGAAVYPTYFEADHYRNAHLIAVEGVPLIVGLDFGRDPAAVIMQLVGAGWRAVGEVIGRNESAERFAPRVSREIASKFPGFRVDAYYGDPRGADGQQATETTAYDVFNRHGMFVVPATTDNNRVLRESAMEAVLDRRGGLLIGSQCPVLHAGMDGGYHYPKIKGRPGMVAPKPLKNRYSHVVEALENALIGGGEGANVTQNKSRPRQVAAKVKRAKVSLRRKF</sequence>
<name>A0ABQ4NH50_9RHOB</name>
<gene>
    <name evidence="1" type="ORF">JANAI62_03800</name>
</gene>
<evidence type="ECO:0000313" key="2">
    <source>
        <dbReference type="Proteomes" id="UP000786693"/>
    </source>
</evidence>
<dbReference type="EMBL" id="BPFH01000001">
    <property type="protein sequence ID" value="GIT93757.1"/>
    <property type="molecule type" value="Genomic_DNA"/>
</dbReference>
<keyword evidence="2" id="KW-1185">Reference proteome</keyword>
<dbReference type="Gene3D" id="3.40.50.300">
    <property type="entry name" value="P-loop containing nucleotide triphosphate hydrolases"/>
    <property type="match status" value="1"/>
</dbReference>
<organism evidence="1 2">
    <name type="scientific">Jannaschia pagri</name>
    <dbReference type="NCBI Taxonomy" id="2829797"/>
    <lineage>
        <taxon>Bacteria</taxon>
        <taxon>Pseudomonadati</taxon>
        <taxon>Pseudomonadota</taxon>
        <taxon>Alphaproteobacteria</taxon>
        <taxon>Rhodobacterales</taxon>
        <taxon>Roseobacteraceae</taxon>
        <taxon>Jannaschia</taxon>
    </lineage>
</organism>
<accession>A0ABQ4NH50</accession>
<comment type="caution">
    <text evidence="1">The sequence shown here is derived from an EMBL/GenBank/DDBJ whole genome shotgun (WGS) entry which is preliminary data.</text>
</comment>
<dbReference type="Proteomes" id="UP000786693">
    <property type="component" value="Unassembled WGS sequence"/>
</dbReference>